<dbReference type="OrthoDB" id="47328at2759"/>
<dbReference type="GO" id="GO:0005085">
    <property type="term" value="F:guanyl-nucleotide exchange factor activity"/>
    <property type="evidence" value="ECO:0007669"/>
    <property type="project" value="InterPro"/>
</dbReference>
<dbReference type="EMBL" id="KZ347194">
    <property type="protein sequence ID" value="PIO68224.1"/>
    <property type="molecule type" value="Genomic_DNA"/>
</dbReference>
<evidence type="ECO:0000313" key="5">
    <source>
        <dbReference type="Proteomes" id="UP000230423"/>
    </source>
</evidence>
<evidence type="ECO:0000256" key="1">
    <source>
        <dbReference type="SAM" id="MobiDB-lite"/>
    </source>
</evidence>
<sequence>MTSFVATPTQRAFVGKRNKMTAADVRKHVMTGSLMMLHPGTLDVAFPDGSSTQTVKVFLTMLVVVLNPPAFAVYFAFASYPSLHSPVAVKYAFSDRSGTPLVRVSEFPADDVEVRIVPRDWATVDPPVPLETKDLKIAPHVRDIICSFTDQFSLVQKRYQQFSSADAYVRMLIERPIIVRSTPRPIFEADAGRAERVARSVSVVGDSDSKRQSYASTASSGTMGSAEGDSRESRLHQSQPDPTIPGVIQRSSFTQLDLLSDARRQAGRQANLVNLLPVQNDSSVIEKRSAPPYPEERVGQKLIVKVLRLSVDPFFEPLFGSIAIYDAKAKRKVTENFYFDVNPEEIRRMVDKNNSFAEATDRCSQAAFSLSCPLTDLFIVIKKVLQACEIIDASEPYTNCAARDERTREKLAAAAADFCDRLGSFRMPLGFMVLDLQKVLMGVNTLERSEMCMSTMTTGSVGTAAGEAMAPLACIAAETDSIVSADRMSNTSTSTFRRMGSGSSAAAVLSRVRTPLQRRKFLGGGGSDDATTPDGSSAGKSVELNLANLQPVTLNLNSFFRQEADRLSDEDLYKLLADARRPGGKLSRLKTFAVDMGLQLSGGTGEELLMRLSPEMLRVAPFSGGPGTELTKDIQEFPAKGFYMANTSYRTPHITDEIKLRIPVDLDDGHHLLFTFYHISCKANNKDEETEYPIGYSNVIKARPEPMVAFMYNVLDKLIALIANKPYSDALSSACFETLGQLVKICTMLLDSCLDIHGRSALLTSYVHYYKIAMKESKARSQLCKDMAAEKNKPGSPETQKLYHIIGVFSTK</sequence>
<feature type="domain" description="Dedicator of cytokinesis C/D N-terminal" evidence="2">
    <location>
        <begin position="100"/>
        <end position="190"/>
    </location>
</feature>
<evidence type="ECO:0000313" key="4">
    <source>
        <dbReference type="EMBL" id="PIO68224.1"/>
    </source>
</evidence>
<keyword evidence="5" id="KW-1185">Reference proteome</keyword>
<dbReference type="InterPro" id="IPR035892">
    <property type="entry name" value="C2_domain_sf"/>
</dbReference>
<dbReference type="Gene3D" id="2.60.40.150">
    <property type="entry name" value="C2 domain"/>
    <property type="match status" value="1"/>
</dbReference>
<feature type="compositionally biased region" description="Polar residues" evidence="1">
    <location>
        <begin position="529"/>
        <end position="539"/>
    </location>
</feature>
<reference evidence="4 5" key="1">
    <citation type="submission" date="2015-09" db="EMBL/GenBank/DDBJ databases">
        <title>Draft genome of the parasitic nematode Teladorsagia circumcincta isolate WARC Sus (inbred).</title>
        <authorList>
            <person name="Mitreva M."/>
        </authorList>
    </citation>
    <scope>NUCLEOTIDE SEQUENCE [LARGE SCALE GENOMIC DNA]</scope>
    <source>
        <strain evidence="4 5">S</strain>
    </source>
</reference>
<organism evidence="4 5">
    <name type="scientific">Teladorsagia circumcincta</name>
    <name type="common">Brown stomach worm</name>
    <name type="synonym">Ostertagia circumcincta</name>
    <dbReference type="NCBI Taxonomy" id="45464"/>
    <lineage>
        <taxon>Eukaryota</taxon>
        <taxon>Metazoa</taxon>
        <taxon>Ecdysozoa</taxon>
        <taxon>Nematoda</taxon>
        <taxon>Chromadorea</taxon>
        <taxon>Rhabditida</taxon>
        <taxon>Rhabditina</taxon>
        <taxon>Rhabditomorpha</taxon>
        <taxon>Strongyloidea</taxon>
        <taxon>Trichostrongylidae</taxon>
        <taxon>Teladorsagia</taxon>
    </lineage>
</organism>
<dbReference type="GO" id="GO:0007264">
    <property type="term" value="P:small GTPase-mediated signal transduction"/>
    <property type="evidence" value="ECO:0007669"/>
    <property type="project" value="InterPro"/>
</dbReference>
<evidence type="ECO:0008006" key="6">
    <source>
        <dbReference type="Google" id="ProtNLM"/>
    </source>
</evidence>
<gene>
    <name evidence="4" type="ORF">TELCIR_09996</name>
</gene>
<proteinExistence type="predicted"/>
<name>A0A2G9UDA3_TELCI</name>
<evidence type="ECO:0000259" key="3">
    <source>
        <dbReference type="Pfam" id="PF14429"/>
    </source>
</evidence>
<protein>
    <recommendedName>
        <fullName evidence="6">C2 DOCK-type domain-containing protein</fullName>
    </recommendedName>
</protein>
<dbReference type="PANTHER" id="PTHR23317">
    <property type="entry name" value="DEDICATOR OF CYTOKINESIS DOCK"/>
    <property type="match status" value="1"/>
</dbReference>
<feature type="domain" description="C2 DOCK-type" evidence="3">
    <location>
        <begin position="648"/>
        <end position="697"/>
    </location>
</feature>
<dbReference type="Pfam" id="PF11878">
    <property type="entry name" value="DOCK_C-D_N"/>
    <property type="match status" value="1"/>
</dbReference>
<dbReference type="Proteomes" id="UP000230423">
    <property type="component" value="Unassembled WGS sequence"/>
</dbReference>
<dbReference type="Pfam" id="PF14429">
    <property type="entry name" value="DOCK-C2"/>
    <property type="match status" value="1"/>
</dbReference>
<dbReference type="InterPro" id="IPR026791">
    <property type="entry name" value="DOCK"/>
</dbReference>
<feature type="region of interest" description="Disordered" evidence="1">
    <location>
        <begin position="200"/>
        <end position="247"/>
    </location>
</feature>
<evidence type="ECO:0000259" key="2">
    <source>
        <dbReference type="Pfam" id="PF11878"/>
    </source>
</evidence>
<dbReference type="InterPro" id="IPR021816">
    <property type="entry name" value="DOCK_C/D_N"/>
</dbReference>
<accession>A0A2G9UDA3</accession>
<dbReference type="InterPro" id="IPR027007">
    <property type="entry name" value="C2_DOCK-type_domain"/>
</dbReference>
<feature type="compositionally biased region" description="Low complexity" evidence="1">
    <location>
        <begin position="213"/>
        <end position="227"/>
    </location>
</feature>
<feature type="region of interest" description="Disordered" evidence="1">
    <location>
        <begin position="519"/>
        <end position="539"/>
    </location>
</feature>
<dbReference type="AlphaFoldDB" id="A0A2G9UDA3"/>
<dbReference type="PANTHER" id="PTHR23317:SF76">
    <property type="entry name" value="LD20667P"/>
    <property type="match status" value="1"/>
</dbReference>